<sequence>MSIKMVIVYSIWANSCSQISSMMVLLTANPARQAEGLFICLFRYLFQLLCHILHTRISILYPLIPFSIWRLSLFSFLNQFFNYFLKNKKKVLQSCSA</sequence>
<organism evidence="1 2">
    <name type="scientific">Xenopus laevis</name>
    <name type="common">African clawed frog</name>
    <dbReference type="NCBI Taxonomy" id="8355"/>
    <lineage>
        <taxon>Eukaryota</taxon>
        <taxon>Metazoa</taxon>
        <taxon>Chordata</taxon>
        <taxon>Craniata</taxon>
        <taxon>Vertebrata</taxon>
        <taxon>Euteleostomi</taxon>
        <taxon>Amphibia</taxon>
        <taxon>Batrachia</taxon>
        <taxon>Anura</taxon>
        <taxon>Pipoidea</taxon>
        <taxon>Pipidae</taxon>
        <taxon>Xenopodinae</taxon>
        <taxon>Xenopus</taxon>
        <taxon>Xenopus</taxon>
    </lineage>
</organism>
<proteinExistence type="predicted"/>
<dbReference type="Proteomes" id="UP000694892">
    <property type="component" value="Chromosome 6L"/>
</dbReference>
<protein>
    <submittedName>
        <fullName evidence="1">Uncharacterized protein</fullName>
    </submittedName>
</protein>
<evidence type="ECO:0000313" key="2">
    <source>
        <dbReference type="Proteomes" id="UP000694892"/>
    </source>
</evidence>
<gene>
    <name evidence="1" type="ORF">XELAEV_18032222mg</name>
</gene>
<dbReference type="EMBL" id="CM004476">
    <property type="protein sequence ID" value="OCT77019.1"/>
    <property type="molecule type" value="Genomic_DNA"/>
</dbReference>
<reference evidence="2" key="1">
    <citation type="journal article" date="2016" name="Nature">
        <title>Genome evolution in the allotetraploid frog Xenopus laevis.</title>
        <authorList>
            <person name="Session A.M."/>
            <person name="Uno Y."/>
            <person name="Kwon T."/>
            <person name="Chapman J.A."/>
            <person name="Toyoda A."/>
            <person name="Takahashi S."/>
            <person name="Fukui A."/>
            <person name="Hikosaka A."/>
            <person name="Suzuki A."/>
            <person name="Kondo M."/>
            <person name="van Heeringen S.J."/>
            <person name="Quigley I."/>
            <person name="Heinz S."/>
            <person name="Ogino H."/>
            <person name="Ochi H."/>
            <person name="Hellsten U."/>
            <person name="Lyons J.B."/>
            <person name="Simakov O."/>
            <person name="Putnam N."/>
            <person name="Stites J."/>
            <person name="Kuroki Y."/>
            <person name="Tanaka T."/>
            <person name="Michiue T."/>
            <person name="Watanabe M."/>
            <person name="Bogdanovic O."/>
            <person name="Lister R."/>
            <person name="Georgiou G."/>
            <person name="Paranjpe S.S."/>
            <person name="van Kruijsbergen I."/>
            <person name="Shu S."/>
            <person name="Carlson J."/>
            <person name="Kinoshita T."/>
            <person name="Ohta Y."/>
            <person name="Mawaribuchi S."/>
            <person name="Jenkins J."/>
            <person name="Grimwood J."/>
            <person name="Schmutz J."/>
            <person name="Mitros T."/>
            <person name="Mozaffari S.V."/>
            <person name="Suzuki Y."/>
            <person name="Haramoto Y."/>
            <person name="Yamamoto T.S."/>
            <person name="Takagi C."/>
            <person name="Heald R."/>
            <person name="Miller K."/>
            <person name="Haudenschild C."/>
            <person name="Kitzman J."/>
            <person name="Nakayama T."/>
            <person name="Izutsu Y."/>
            <person name="Robert J."/>
            <person name="Fortriede J."/>
            <person name="Burns K."/>
            <person name="Lotay V."/>
            <person name="Karimi K."/>
            <person name="Yasuoka Y."/>
            <person name="Dichmann D.S."/>
            <person name="Flajnik M.F."/>
            <person name="Houston D.W."/>
            <person name="Shendure J."/>
            <person name="DuPasquier L."/>
            <person name="Vize P.D."/>
            <person name="Zorn A.M."/>
            <person name="Ito M."/>
            <person name="Marcotte E.M."/>
            <person name="Wallingford J.B."/>
            <person name="Ito Y."/>
            <person name="Asashima M."/>
            <person name="Ueno N."/>
            <person name="Matsuda Y."/>
            <person name="Veenstra G.J."/>
            <person name="Fujiyama A."/>
            <person name="Harland R.M."/>
            <person name="Taira M."/>
            <person name="Rokhsar D.S."/>
        </authorList>
    </citation>
    <scope>NUCLEOTIDE SEQUENCE [LARGE SCALE GENOMIC DNA]</scope>
    <source>
        <strain evidence="2">J</strain>
    </source>
</reference>
<evidence type="ECO:0000313" key="1">
    <source>
        <dbReference type="EMBL" id="OCT77019.1"/>
    </source>
</evidence>
<dbReference type="AlphaFoldDB" id="A0A974CP45"/>
<accession>A0A974CP45</accession>
<name>A0A974CP45_XENLA</name>